<dbReference type="FunFam" id="1.10.10.10:FF:000056">
    <property type="entry name" value="IclR family transcriptional regulator"/>
    <property type="match status" value="1"/>
</dbReference>
<dbReference type="InterPro" id="IPR014757">
    <property type="entry name" value="Tscrpt_reg_IclR_C"/>
</dbReference>
<evidence type="ECO:0000259" key="5">
    <source>
        <dbReference type="PROSITE" id="PS51078"/>
    </source>
</evidence>
<evidence type="ECO:0000256" key="3">
    <source>
        <dbReference type="ARBA" id="ARBA00023163"/>
    </source>
</evidence>
<evidence type="ECO:0000313" key="6">
    <source>
        <dbReference type="EMBL" id="OGH02806.1"/>
    </source>
</evidence>
<evidence type="ECO:0000256" key="2">
    <source>
        <dbReference type="ARBA" id="ARBA00023125"/>
    </source>
</evidence>
<reference evidence="6 7" key="1">
    <citation type="journal article" date="2016" name="Nat. Commun.">
        <title>Thousands of microbial genomes shed light on interconnected biogeochemical processes in an aquifer system.</title>
        <authorList>
            <person name="Anantharaman K."/>
            <person name="Brown C.T."/>
            <person name="Hug L.A."/>
            <person name="Sharon I."/>
            <person name="Castelle C.J."/>
            <person name="Probst A.J."/>
            <person name="Thomas B.C."/>
            <person name="Singh A."/>
            <person name="Wilkins M.J."/>
            <person name="Karaoz U."/>
            <person name="Brodie E.L."/>
            <person name="Williams K.H."/>
            <person name="Hubbard S.S."/>
            <person name="Banfield J.F."/>
        </authorList>
    </citation>
    <scope>NUCLEOTIDE SEQUENCE [LARGE SCALE GENOMIC DNA]</scope>
</reference>
<dbReference type="Gene3D" id="3.30.450.40">
    <property type="match status" value="1"/>
</dbReference>
<dbReference type="Pfam" id="PF09339">
    <property type="entry name" value="HTH_IclR"/>
    <property type="match status" value="1"/>
</dbReference>
<name>A0A1F6GXB6_9PROT</name>
<dbReference type="InterPro" id="IPR029016">
    <property type="entry name" value="GAF-like_dom_sf"/>
</dbReference>
<feature type="domain" description="IclR-ED" evidence="5">
    <location>
        <begin position="75"/>
        <end position="259"/>
    </location>
</feature>
<dbReference type="SUPFAM" id="SSF55781">
    <property type="entry name" value="GAF domain-like"/>
    <property type="match status" value="1"/>
</dbReference>
<dbReference type="Proteomes" id="UP000177583">
    <property type="component" value="Unassembled WGS sequence"/>
</dbReference>
<dbReference type="InterPro" id="IPR036388">
    <property type="entry name" value="WH-like_DNA-bd_sf"/>
</dbReference>
<accession>A0A1F6GXB6</accession>
<dbReference type="GO" id="GO:0045892">
    <property type="term" value="P:negative regulation of DNA-templated transcription"/>
    <property type="evidence" value="ECO:0007669"/>
    <property type="project" value="TreeGrafter"/>
</dbReference>
<evidence type="ECO:0000259" key="4">
    <source>
        <dbReference type="PROSITE" id="PS51077"/>
    </source>
</evidence>
<dbReference type="PANTHER" id="PTHR30136">
    <property type="entry name" value="HELIX-TURN-HELIX TRANSCRIPTIONAL REGULATOR, ICLR FAMILY"/>
    <property type="match status" value="1"/>
</dbReference>
<gene>
    <name evidence="6" type="ORF">A2557_03000</name>
</gene>
<dbReference type="Pfam" id="PF01614">
    <property type="entry name" value="IclR_C"/>
    <property type="match status" value="1"/>
</dbReference>
<keyword evidence="2" id="KW-0238">DNA-binding</keyword>
<dbReference type="SUPFAM" id="SSF46785">
    <property type="entry name" value="Winged helix' DNA-binding domain"/>
    <property type="match status" value="1"/>
</dbReference>
<feature type="domain" description="HTH iclR-type" evidence="4">
    <location>
        <begin position="12"/>
        <end position="74"/>
    </location>
</feature>
<dbReference type="InterPro" id="IPR036390">
    <property type="entry name" value="WH_DNA-bd_sf"/>
</dbReference>
<evidence type="ECO:0000256" key="1">
    <source>
        <dbReference type="ARBA" id="ARBA00023015"/>
    </source>
</evidence>
<evidence type="ECO:0008006" key="8">
    <source>
        <dbReference type="Google" id="ProtNLM"/>
    </source>
</evidence>
<evidence type="ECO:0000313" key="7">
    <source>
        <dbReference type="Proteomes" id="UP000177583"/>
    </source>
</evidence>
<dbReference type="PROSITE" id="PS51077">
    <property type="entry name" value="HTH_ICLR"/>
    <property type="match status" value="1"/>
</dbReference>
<protein>
    <recommendedName>
        <fullName evidence="8">IclR family transcriptional regulator</fullName>
    </recommendedName>
</protein>
<dbReference type="PANTHER" id="PTHR30136:SF24">
    <property type="entry name" value="HTH-TYPE TRANSCRIPTIONAL REPRESSOR ALLR"/>
    <property type="match status" value="1"/>
</dbReference>
<dbReference type="GO" id="GO:0003700">
    <property type="term" value="F:DNA-binding transcription factor activity"/>
    <property type="evidence" value="ECO:0007669"/>
    <property type="project" value="TreeGrafter"/>
</dbReference>
<comment type="caution">
    <text evidence="6">The sequence shown here is derived from an EMBL/GenBank/DDBJ whole genome shotgun (WGS) entry which is preliminary data.</text>
</comment>
<sequence length="265" mass="28968">MASKEIKDKYAIQAVDHALDVLEQLAGVKAELGISEISRELDLHKNNVFRLLATLKARGYVEQNKNSEAYRLGIRALELGKAFLSHTGLIRVAAEEVARLSAEVNETVYLGIMRENQVFYIEDAESTQPLRVASRVGTRLSPLCTAIGKTFLAFYDEATRDKVIGANQFAAHTSKTITDKGIFLEHLKAIKARGYGIDDEEKDPGVVCVAAPIFNYDDQVVAAISISGPVTRMVEPAIQGIFAPKVIEACKHISRAIGYSGSAYP</sequence>
<dbReference type="SMART" id="SM00346">
    <property type="entry name" value="HTH_ICLR"/>
    <property type="match status" value="1"/>
</dbReference>
<dbReference type="AlphaFoldDB" id="A0A1F6GXB6"/>
<keyword evidence="1" id="KW-0805">Transcription regulation</keyword>
<proteinExistence type="predicted"/>
<dbReference type="PROSITE" id="PS51078">
    <property type="entry name" value="ICLR_ED"/>
    <property type="match status" value="1"/>
</dbReference>
<keyword evidence="3" id="KW-0804">Transcription</keyword>
<dbReference type="InterPro" id="IPR050707">
    <property type="entry name" value="HTH_MetabolicPath_Reg"/>
</dbReference>
<dbReference type="Gene3D" id="1.10.10.10">
    <property type="entry name" value="Winged helix-like DNA-binding domain superfamily/Winged helix DNA-binding domain"/>
    <property type="match status" value="1"/>
</dbReference>
<dbReference type="EMBL" id="MFNF01000019">
    <property type="protein sequence ID" value="OGH02806.1"/>
    <property type="molecule type" value="Genomic_DNA"/>
</dbReference>
<organism evidence="6 7">
    <name type="scientific">Candidatus Lambdaproteobacteria bacterium RIFOXYD2_FULL_56_26</name>
    <dbReference type="NCBI Taxonomy" id="1817773"/>
    <lineage>
        <taxon>Bacteria</taxon>
        <taxon>Pseudomonadati</taxon>
        <taxon>Pseudomonadota</taxon>
        <taxon>Candidatus Lambdaproteobacteria</taxon>
    </lineage>
</organism>
<dbReference type="InterPro" id="IPR005471">
    <property type="entry name" value="Tscrpt_reg_IclR_N"/>
</dbReference>
<dbReference type="GO" id="GO:0003677">
    <property type="term" value="F:DNA binding"/>
    <property type="evidence" value="ECO:0007669"/>
    <property type="project" value="UniProtKB-KW"/>
</dbReference>